<dbReference type="CDD" id="cd03219">
    <property type="entry name" value="ABC_Mj1267_LivG_branched"/>
    <property type="match status" value="1"/>
</dbReference>
<dbReference type="GO" id="GO:1903805">
    <property type="term" value="P:L-valine import across plasma membrane"/>
    <property type="evidence" value="ECO:0007669"/>
    <property type="project" value="TreeGrafter"/>
</dbReference>
<proteinExistence type="predicted"/>
<evidence type="ECO:0000256" key="2">
    <source>
        <dbReference type="ARBA" id="ARBA00022741"/>
    </source>
</evidence>
<dbReference type="GO" id="GO:0015192">
    <property type="term" value="F:L-phenylalanine transmembrane transporter activity"/>
    <property type="evidence" value="ECO:0007669"/>
    <property type="project" value="TreeGrafter"/>
</dbReference>
<dbReference type="GO" id="GO:0005304">
    <property type="term" value="F:L-valine transmembrane transporter activity"/>
    <property type="evidence" value="ECO:0007669"/>
    <property type="project" value="TreeGrafter"/>
</dbReference>
<evidence type="ECO:0000313" key="5">
    <source>
        <dbReference type="EMBL" id="RLP75887.1"/>
    </source>
</evidence>
<dbReference type="SMART" id="SM00382">
    <property type="entry name" value="AAA"/>
    <property type="match status" value="1"/>
</dbReference>
<dbReference type="PANTHER" id="PTHR45772">
    <property type="entry name" value="CONSERVED COMPONENT OF ABC TRANSPORTER FOR NATURAL AMINO ACIDS-RELATED"/>
    <property type="match status" value="1"/>
</dbReference>
<keyword evidence="3 5" id="KW-0067">ATP-binding</keyword>
<dbReference type="GO" id="GO:0015808">
    <property type="term" value="P:L-alanine transport"/>
    <property type="evidence" value="ECO:0007669"/>
    <property type="project" value="TreeGrafter"/>
</dbReference>
<dbReference type="InterPro" id="IPR027417">
    <property type="entry name" value="P-loop_NTPase"/>
</dbReference>
<dbReference type="GO" id="GO:0005886">
    <property type="term" value="C:plasma membrane"/>
    <property type="evidence" value="ECO:0007669"/>
    <property type="project" value="TreeGrafter"/>
</dbReference>
<dbReference type="InterPro" id="IPR003439">
    <property type="entry name" value="ABC_transporter-like_ATP-bd"/>
</dbReference>
<evidence type="ECO:0000313" key="6">
    <source>
        <dbReference type="Proteomes" id="UP000269692"/>
    </source>
</evidence>
<dbReference type="GO" id="GO:0005524">
    <property type="term" value="F:ATP binding"/>
    <property type="evidence" value="ECO:0007669"/>
    <property type="project" value="UniProtKB-KW"/>
</dbReference>
<comment type="caution">
    <text evidence="5">The sequence shown here is derived from an EMBL/GenBank/DDBJ whole genome shotgun (WGS) entry which is preliminary data.</text>
</comment>
<dbReference type="Gene3D" id="3.40.50.300">
    <property type="entry name" value="P-loop containing nucleotide triphosphate hydrolases"/>
    <property type="match status" value="1"/>
</dbReference>
<dbReference type="GO" id="GO:0042941">
    <property type="term" value="P:D-alanine transmembrane transport"/>
    <property type="evidence" value="ECO:0007669"/>
    <property type="project" value="TreeGrafter"/>
</dbReference>
<name>A0A3L7A6U0_9HYPH</name>
<organism evidence="5 6">
    <name type="scientific">Xanthobacter tagetidis</name>
    <dbReference type="NCBI Taxonomy" id="60216"/>
    <lineage>
        <taxon>Bacteria</taxon>
        <taxon>Pseudomonadati</taxon>
        <taxon>Pseudomonadota</taxon>
        <taxon>Alphaproteobacteria</taxon>
        <taxon>Hyphomicrobiales</taxon>
        <taxon>Xanthobacteraceae</taxon>
        <taxon>Xanthobacter</taxon>
    </lineage>
</organism>
<dbReference type="OrthoDB" id="8215423at2"/>
<dbReference type="InterPro" id="IPR003593">
    <property type="entry name" value="AAA+_ATPase"/>
</dbReference>
<evidence type="ECO:0000259" key="4">
    <source>
        <dbReference type="PROSITE" id="PS50893"/>
    </source>
</evidence>
<reference evidence="5 6" key="1">
    <citation type="submission" date="2018-10" db="EMBL/GenBank/DDBJ databases">
        <title>Xanthobacter tagetidis genome sequencing and assembly.</title>
        <authorList>
            <person name="Maclea K.S."/>
            <person name="Goen A.E."/>
            <person name="Fatima S.A."/>
        </authorList>
    </citation>
    <scope>NUCLEOTIDE SEQUENCE [LARGE SCALE GENOMIC DNA]</scope>
    <source>
        <strain evidence="5 6">ATCC 700314</strain>
    </source>
</reference>
<dbReference type="GO" id="GO:1903806">
    <property type="term" value="P:L-isoleucine import across plasma membrane"/>
    <property type="evidence" value="ECO:0007669"/>
    <property type="project" value="TreeGrafter"/>
</dbReference>
<dbReference type="Pfam" id="PF12399">
    <property type="entry name" value="BCA_ABC_TP_C"/>
    <property type="match status" value="1"/>
</dbReference>
<dbReference type="InterPro" id="IPR051120">
    <property type="entry name" value="ABC_AA/LPS_Transport"/>
</dbReference>
<dbReference type="InterPro" id="IPR032823">
    <property type="entry name" value="BCA_ABC_TP_C"/>
</dbReference>
<dbReference type="Pfam" id="PF00005">
    <property type="entry name" value="ABC_tran"/>
    <property type="match status" value="1"/>
</dbReference>
<evidence type="ECO:0000256" key="3">
    <source>
        <dbReference type="ARBA" id="ARBA00022840"/>
    </source>
</evidence>
<dbReference type="PANTHER" id="PTHR45772:SF7">
    <property type="entry name" value="AMINO ACID ABC TRANSPORTER ATP-BINDING PROTEIN"/>
    <property type="match status" value="1"/>
</dbReference>
<dbReference type="EMBL" id="RCTF01000014">
    <property type="protein sequence ID" value="RLP75887.1"/>
    <property type="molecule type" value="Genomic_DNA"/>
</dbReference>
<dbReference type="Proteomes" id="UP000269692">
    <property type="component" value="Unassembled WGS sequence"/>
</dbReference>
<keyword evidence="1" id="KW-0813">Transport</keyword>
<dbReference type="AlphaFoldDB" id="A0A3L7A6U0"/>
<keyword evidence="6" id="KW-1185">Reference proteome</keyword>
<sequence length="250" mass="26321">MENVLSIRGLTKRFGGLAAVDGVDLDFPYGVLSAVIGPNGAGKTTLFNLITGMLPADGGEVIFEGDDIAGLKPHQIVSRGLSRTLQIKSVFTGLTVADNLRVAVMAHEKIASPLRPALGFSGVNRRVEELLAETGLARLAKRVAGTLSYGDVALLEIALALANKPKLLLLDEPICGMSPAETETTVARIVALSKSTQIILIEHDMEVVFAIAERITVMAAGRVLARGTPKEIAANRDVQDAYLGAPEDAA</sequence>
<gene>
    <name evidence="5" type="ORF">D9R14_16520</name>
</gene>
<dbReference type="SUPFAM" id="SSF52540">
    <property type="entry name" value="P-loop containing nucleoside triphosphate hydrolases"/>
    <property type="match status" value="1"/>
</dbReference>
<dbReference type="GO" id="GO:0015188">
    <property type="term" value="F:L-isoleucine transmembrane transporter activity"/>
    <property type="evidence" value="ECO:0007669"/>
    <property type="project" value="TreeGrafter"/>
</dbReference>
<dbReference type="RefSeq" id="WP_121624445.1">
    <property type="nucleotide sequence ID" value="NZ_JACIIW010000003.1"/>
</dbReference>
<keyword evidence="2" id="KW-0547">Nucleotide-binding</keyword>
<evidence type="ECO:0000256" key="1">
    <source>
        <dbReference type="ARBA" id="ARBA00022448"/>
    </source>
</evidence>
<protein>
    <submittedName>
        <fullName evidence="5">ABC transporter ATP-binding protein</fullName>
    </submittedName>
</protein>
<feature type="domain" description="ABC transporter" evidence="4">
    <location>
        <begin position="5"/>
        <end position="245"/>
    </location>
</feature>
<dbReference type="PROSITE" id="PS50893">
    <property type="entry name" value="ABC_TRANSPORTER_2"/>
    <property type="match status" value="1"/>
</dbReference>
<accession>A0A3L7A6U0</accession>
<dbReference type="GO" id="GO:0016887">
    <property type="term" value="F:ATP hydrolysis activity"/>
    <property type="evidence" value="ECO:0007669"/>
    <property type="project" value="InterPro"/>
</dbReference>